<keyword evidence="4" id="KW-0732">Signal</keyword>
<comment type="subcellular location">
    <subcellularLocation>
        <location evidence="1">Membrane</location>
        <topology evidence="1">Lipid-anchor</topology>
    </subcellularLocation>
</comment>
<comment type="similarity">
    <text evidence="2">Belongs to the GerABKC lipoprotein family.</text>
</comment>
<dbReference type="InterPro" id="IPR057336">
    <property type="entry name" value="GerAC_N"/>
</dbReference>
<dbReference type="PANTHER" id="PTHR35789">
    <property type="entry name" value="SPORE GERMINATION PROTEIN B3"/>
    <property type="match status" value="1"/>
</dbReference>
<evidence type="ECO:0000259" key="9">
    <source>
        <dbReference type="Pfam" id="PF25198"/>
    </source>
</evidence>
<dbReference type="InterPro" id="IPR046953">
    <property type="entry name" value="Spore_GerAC-like_C"/>
</dbReference>
<evidence type="ECO:0000256" key="4">
    <source>
        <dbReference type="ARBA" id="ARBA00022729"/>
    </source>
</evidence>
<dbReference type="EMBL" id="CAKMMF010000030">
    <property type="protein sequence ID" value="CAH1218360.1"/>
    <property type="molecule type" value="Genomic_DNA"/>
</dbReference>
<keyword evidence="11" id="KW-1185">Reference proteome</keyword>
<dbReference type="Pfam" id="PF25198">
    <property type="entry name" value="Spore_GerAC_N"/>
    <property type="match status" value="1"/>
</dbReference>
<dbReference type="RefSeq" id="WP_236344860.1">
    <property type="nucleotide sequence ID" value="NZ_CAKMMF010000030.1"/>
</dbReference>
<feature type="domain" description="Spore germination GerAC-like C-terminal" evidence="8">
    <location>
        <begin position="225"/>
        <end position="389"/>
    </location>
</feature>
<evidence type="ECO:0000256" key="5">
    <source>
        <dbReference type="ARBA" id="ARBA00023136"/>
    </source>
</evidence>
<protein>
    <submittedName>
        <fullName evidence="10">Spore germination protein A3</fullName>
    </submittedName>
</protein>
<accession>A0ABN8GVZ3</accession>
<keyword evidence="5" id="KW-0472">Membrane</keyword>
<proteinExistence type="inferred from homology"/>
<name>A0ABN8GVZ3_9BACL</name>
<dbReference type="InterPro" id="IPR038501">
    <property type="entry name" value="Spore_GerAC_C_sf"/>
</dbReference>
<comment type="caution">
    <text evidence="10">The sequence shown here is derived from an EMBL/GenBank/DDBJ whole genome shotgun (WGS) entry which is preliminary data.</text>
</comment>
<dbReference type="PANTHER" id="PTHR35789:SF1">
    <property type="entry name" value="SPORE GERMINATION PROTEIN B3"/>
    <property type="match status" value="1"/>
</dbReference>
<evidence type="ECO:0000256" key="7">
    <source>
        <dbReference type="ARBA" id="ARBA00023288"/>
    </source>
</evidence>
<dbReference type="NCBIfam" id="TIGR02887">
    <property type="entry name" value="spore_ger_x_C"/>
    <property type="match status" value="1"/>
</dbReference>
<organism evidence="10 11">
    <name type="scientific">Paenibacillus plantiphilus</name>
    <dbReference type="NCBI Taxonomy" id="2905650"/>
    <lineage>
        <taxon>Bacteria</taxon>
        <taxon>Bacillati</taxon>
        <taxon>Bacillota</taxon>
        <taxon>Bacilli</taxon>
        <taxon>Bacillales</taxon>
        <taxon>Paenibacillaceae</taxon>
        <taxon>Paenibacillus</taxon>
    </lineage>
</organism>
<reference evidence="10" key="1">
    <citation type="submission" date="2022-01" db="EMBL/GenBank/DDBJ databases">
        <authorList>
            <person name="Criscuolo A."/>
        </authorList>
    </citation>
    <scope>NUCLEOTIDE SEQUENCE</scope>
    <source>
        <strain evidence="10">CIP111893</strain>
    </source>
</reference>
<evidence type="ECO:0000256" key="3">
    <source>
        <dbReference type="ARBA" id="ARBA00022544"/>
    </source>
</evidence>
<gene>
    <name evidence="10" type="primary">gerAC_3</name>
    <name evidence="10" type="ORF">PAECIP111893_04415</name>
</gene>
<evidence type="ECO:0000256" key="1">
    <source>
        <dbReference type="ARBA" id="ARBA00004635"/>
    </source>
</evidence>
<evidence type="ECO:0000313" key="10">
    <source>
        <dbReference type="EMBL" id="CAH1218360.1"/>
    </source>
</evidence>
<dbReference type="InterPro" id="IPR008844">
    <property type="entry name" value="Spore_GerAC-like"/>
</dbReference>
<sequence>MVKRWLQIGLALVILTAQCGCWNRVELNELSIISATGIDIEDNGRWRLSFQLVIPQAISSTSGVSTNAAPVYVFSTEDESLRGAVRKTSLELSRKLYFSHNQMVVISEKAARYGINTLMEAYIRNTDSRETVTIFLTKGSARNMLEQLISMEKIPGAAIDHMVQNEAFNGGSFPQMTVFQVQQELLDGTHATGIPSLALAGEGGSFDSLDGMKKTHSDLKVKLSKLGIIKGDKLVGWINAEDSMGAMWLANRVKRTTVPFACEPSRKKDSTLRIIQTSTRVSPEPKGNSFIINVHAKVNGTLYEYNCDADMAKPETIAQIEKAIAAEIERTMMKGWKAISEQRADIVGFGGAVHEKYPKRWREIASSWNEQLGQLQIKCHVRVHVNQTGMSIDSFRSKLRKQGG</sequence>
<dbReference type="Gene3D" id="6.20.190.10">
    <property type="entry name" value="Nutrient germinant receptor protein C, domain 1"/>
    <property type="match status" value="1"/>
</dbReference>
<dbReference type="Proteomes" id="UP000838686">
    <property type="component" value="Unassembled WGS sequence"/>
</dbReference>
<evidence type="ECO:0000256" key="2">
    <source>
        <dbReference type="ARBA" id="ARBA00007886"/>
    </source>
</evidence>
<dbReference type="Pfam" id="PF05504">
    <property type="entry name" value="Spore_GerAC"/>
    <property type="match status" value="1"/>
</dbReference>
<evidence type="ECO:0000259" key="8">
    <source>
        <dbReference type="Pfam" id="PF05504"/>
    </source>
</evidence>
<keyword evidence="6" id="KW-0564">Palmitate</keyword>
<keyword evidence="3" id="KW-0309">Germination</keyword>
<feature type="domain" description="Spore germination protein N-terminal" evidence="9">
    <location>
        <begin position="23"/>
        <end position="188"/>
    </location>
</feature>
<keyword evidence="7" id="KW-0449">Lipoprotein</keyword>
<dbReference type="Gene3D" id="3.30.300.210">
    <property type="entry name" value="Nutrient germinant receptor protein C, domain 3"/>
    <property type="match status" value="1"/>
</dbReference>
<evidence type="ECO:0000313" key="11">
    <source>
        <dbReference type="Proteomes" id="UP000838686"/>
    </source>
</evidence>
<evidence type="ECO:0000256" key="6">
    <source>
        <dbReference type="ARBA" id="ARBA00023139"/>
    </source>
</evidence>